<organism evidence="9 10">
    <name type="scientific">Pseudobdellovibrio exovorus JSS</name>
    <dbReference type="NCBI Taxonomy" id="1184267"/>
    <lineage>
        <taxon>Bacteria</taxon>
        <taxon>Pseudomonadati</taxon>
        <taxon>Bdellovibrionota</taxon>
        <taxon>Bdellovibrionia</taxon>
        <taxon>Bdellovibrionales</taxon>
        <taxon>Pseudobdellovibrionaceae</taxon>
        <taxon>Pseudobdellovibrio</taxon>
    </lineage>
</organism>
<dbReference type="Gene3D" id="3.40.309.10">
    <property type="entry name" value="Aldehyde Dehydrogenase, Chain A, domain 2"/>
    <property type="match status" value="1"/>
</dbReference>
<evidence type="ECO:0000313" key="10">
    <source>
        <dbReference type="Proteomes" id="UP000012040"/>
    </source>
</evidence>
<reference evidence="9 10" key="1">
    <citation type="journal article" date="2013" name="ISME J.">
        <title>By their genes ye shall know them: genomic signatures of predatory bacteria.</title>
        <authorList>
            <person name="Pasternak Z."/>
            <person name="Pietrokovski S."/>
            <person name="Rotem O."/>
            <person name="Gophna U."/>
            <person name="Lurie-Weinberger M.N."/>
            <person name="Jurkevitch E."/>
        </authorList>
    </citation>
    <scope>NUCLEOTIDE SEQUENCE [LARGE SCALE GENOMIC DNA]</scope>
    <source>
        <strain evidence="9 10">JSS</strain>
    </source>
</reference>
<evidence type="ECO:0000259" key="8">
    <source>
        <dbReference type="Pfam" id="PF00171"/>
    </source>
</evidence>
<name>M4VAN4_9BACT</name>
<keyword evidence="2 4" id="KW-0560">Oxidoreductase</keyword>
<comment type="similarity">
    <text evidence="1 4 7">Belongs to the aldehyde dehydrogenase family.</text>
</comment>
<dbReference type="InterPro" id="IPR012394">
    <property type="entry name" value="Aldehyde_DH_NAD(P)"/>
</dbReference>
<feature type="active site" evidence="5 6">
    <location>
        <position position="208"/>
    </location>
</feature>
<dbReference type="Proteomes" id="UP000012040">
    <property type="component" value="Chromosome"/>
</dbReference>
<dbReference type="KEGG" id="bex:A11Q_1299"/>
<evidence type="ECO:0000313" key="9">
    <source>
        <dbReference type="EMBL" id="AGH95515.1"/>
    </source>
</evidence>
<dbReference type="PANTHER" id="PTHR43570">
    <property type="entry name" value="ALDEHYDE DEHYDROGENASE"/>
    <property type="match status" value="1"/>
</dbReference>
<feature type="active site" evidence="5">
    <location>
        <position position="242"/>
    </location>
</feature>
<dbReference type="PROSITE" id="PS00687">
    <property type="entry name" value="ALDEHYDE_DEHYDR_GLU"/>
    <property type="match status" value="1"/>
</dbReference>
<dbReference type="Gene3D" id="3.40.605.10">
    <property type="entry name" value="Aldehyde Dehydrogenase, Chain A, domain 1"/>
    <property type="match status" value="1"/>
</dbReference>
<dbReference type="eggNOG" id="COG1012">
    <property type="taxonomic scope" value="Bacteria"/>
</dbReference>
<dbReference type="InterPro" id="IPR016162">
    <property type="entry name" value="Ald_DH_N"/>
</dbReference>
<evidence type="ECO:0000256" key="2">
    <source>
        <dbReference type="ARBA" id="ARBA00023002"/>
    </source>
</evidence>
<dbReference type="STRING" id="1184267.A11Q_1299"/>
<dbReference type="InterPro" id="IPR016163">
    <property type="entry name" value="Ald_DH_C"/>
</dbReference>
<accession>M4VAN4</accession>
<dbReference type="InterPro" id="IPR016161">
    <property type="entry name" value="Ald_DH/histidinol_DH"/>
</dbReference>
<dbReference type="InterPro" id="IPR016160">
    <property type="entry name" value="Ald_DH_CS_CYS"/>
</dbReference>
<evidence type="ECO:0000256" key="1">
    <source>
        <dbReference type="ARBA" id="ARBA00009986"/>
    </source>
</evidence>
<evidence type="ECO:0000256" key="4">
    <source>
        <dbReference type="PIRNR" id="PIRNR036492"/>
    </source>
</evidence>
<gene>
    <name evidence="9" type="ORF">A11Q_1299</name>
</gene>
<keyword evidence="10" id="KW-1185">Reference proteome</keyword>
<dbReference type="HOGENOM" id="CLU_005391_3_1_7"/>
<evidence type="ECO:0000256" key="3">
    <source>
        <dbReference type="ARBA" id="ARBA00023027"/>
    </source>
</evidence>
<evidence type="ECO:0000256" key="7">
    <source>
        <dbReference type="RuleBase" id="RU003345"/>
    </source>
</evidence>
<dbReference type="GO" id="GO:0004029">
    <property type="term" value="F:aldehyde dehydrogenase (NAD+) activity"/>
    <property type="evidence" value="ECO:0007669"/>
    <property type="project" value="TreeGrafter"/>
</dbReference>
<dbReference type="OrthoDB" id="5288298at2"/>
<evidence type="ECO:0000256" key="5">
    <source>
        <dbReference type="PIRSR" id="PIRSR036492-1"/>
    </source>
</evidence>
<dbReference type="PANTHER" id="PTHR43570:SF20">
    <property type="entry name" value="ALDEHYDE DEHYDROGENASE ALDX-RELATED"/>
    <property type="match status" value="1"/>
</dbReference>
<feature type="domain" description="Aldehyde dehydrogenase" evidence="8">
    <location>
        <begin position="15"/>
        <end position="410"/>
    </location>
</feature>
<dbReference type="GO" id="GO:0005737">
    <property type="term" value="C:cytoplasm"/>
    <property type="evidence" value="ECO:0007669"/>
    <property type="project" value="TreeGrafter"/>
</dbReference>
<evidence type="ECO:0000256" key="6">
    <source>
        <dbReference type="PROSITE-ProRule" id="PRU10007"/>
    </source>
</evidence>
<dbReference type="PROSITE" id="PS00070">
    <property type="entry name" value="ALDEHYDE_DEHYDR_CYS"/>
    <property type="match status" value="1"/>
</dbReference>
<dbReference type="SUPFAM" id="SSF53720">
    <property type="entry name" value="ALDH-like"/>
    <property type="match status" value="1"/>
</dbReference>
<dbReference type="FunFam" id="3.40.605.10:FF:000004">
    <property type="entry name" value="Aldehyde dehydrogenase"/>
    <property type="match status" value="1"/>
</dbReference>
<dbReference type="PIRSF" id="PIRSF036492">
    <property type="entry name" value="ALDH"/>
    <property type="match status" value="1"/>
</dbReference>
<proteinExistence type="inferred from homology"/>
<dbReference type="EMBL" id="CP003537">
    <property type="protein sequence ID" value="AGH95515.1"/>
    <property type="molecule type" value="Genomic_DNA"/>
</dbReference>
<dbReference type="Pfam" id="PF00171">
    <property type="entry name" value="Aldedh"/>
    <property type="match status" value="1"/>
</dbReference>
<protein>
    <recommendedName>
        <fullName evidence="4">Aldehyde dehydrogenase</fullName>
    </recommendedName>
</protein>
<dbReference type="InterPro" id="IPR015590">
    <property type="entry name" value="Aldehyde_DH_dom"/>
</dbReference>
<dbReference type="PATRIC" id="fig|1184267.3.peg.1317"/>
<dbReference type="GO" id="GO:0006081">
    <property type="term" value="P:aldehyde metabolic process"/>
    <property type="evidence" value="ECO:0007669"/>
    <property type="project" value="InterPro"/>
</dbReference>
<keyword evidence="3" id="KW-0520">NAD</keyword>
<dbReference type="AlphaFoldDB" id="M4VAN4"/>
<dbReference type="RefSeq" id="WP_015470005.1">
    <property type="nucleotide sequence ID" value="NC_020813.1"/>
</dbReference>
<sequence>MNSQQFQELKNTALSFRTESAKERLARLKKITVWIKSHQEEIIEALQKDFKKPRFESIISEIAPVLEDIQHTSQHLKKWMKDKCVSTPSTLFGHSSRIRYENKGVVLIISPWNYPFQLALSPLIPTLAAGNTAVIKPSELTPHTSALIKRLIEDCFPANQVLVELGAKEKTEELMSYNFDHVFFTGSTQVGRIIAKSCAERLIPVTLELGGKSPTIIDETADLDEAAEKIFWGKYINRGQSCIAPDYILVHESVATTFTQKLRLLADSNAASDKALIISERHHQRLQKLARTDRDLNAQTLEVLEIESTSHSIMSEEVFGPVMPVLRYRQLSDLKNLIDTKEKPLALYVFSKKQDNIKWILNNFTSGGVGINSVLMHFANHNLPFGGIGQSGAGRYHGHYGFLELSHQRAVIEQRFLSVTRKLVLPPYTPFKYKLLSWLK</sequence>
<dbReference type="InterPro" id="IPR029510">
    <property type="entry name" value="Ald_DH_CS_GLU"/>
</dbReference>